<feature type="region of interest" description="Disordered" evidence="5">
    <location>
        <begin position="222"/>
        <end position="300"/>
    </location>
</feature>
<proteinExistence type="predicted"/>
<dbReference type="InterPro" id="IPR013083">
    <property type="entry name" value="Znf_RING/FYVE/PHD"/>
</dbReference>
<evidence type="ECO:0000256" key="5">
    <source>
        <dbReference type="SAM" id="MobiDB-lite"/>
    </source>
</evidence>
<dbReference type="Gene3D" id="3.30.40.10">
    <property type="entry name" value="Zinc/RING finger domain, C3HC4 (zinc finger)"/>
    <property type="match status" value="1"/>
</dbReference>
<protein>
    <recommendedName>
        <fullName evidence="6">RING-type domain-containing protein</fullName>
    </recommendedName>
</protein>
<dbReference type="InterPro" id="IPR001841">
    <property type="entry name" value="Znf_RING"/>
</dbReference>
<evidence type="ECO:0000256" key="4">
    <source>
        <dbReference type="PROSITE-ProRule" id="PRU00175"/>
    </source>
</evidence>
<dbReference type="CDD" id="cd16574">
    <property type="entry name" value="RING-HC_Topors"/>
    <property type="match status" value="1"/>
</dbReference>
<dbReference type="PROSITE" id="PS50089">
    <property type="entry name" value="ZF_RING_2"/>
    <property type="match status" value="1"/>
</dbReference>
<evidence type="ECO:0000256" key="2">
    <source>
        <dbReference type="ARBA" id="ARBA00022771"/>
    </source>
</evidence>
<evidence type="ECO:0000313" key="8">
    <source>
        <dbReference type="Proteomes" id="UP000266841"/>
    </source>
</evidence>
<feature type="compositionally biased region" description="Low complexity" evidence="5">
    <location>
        <begin position="552"/>
        <end position="562"/>
    </location>
</feature>
<dbReference type="PROSITE" id="PS00518">
    <property type="entry name" value="ZF_RING_1"/>
    <property type="match status" value="1"/>
</dbReference>
<dbReference type="InterPro" id="IPR017907">
    <property type="entry name" value="Znf_RING_CS"/>
</dbReference>
<accession>K0T744</accession>
<feature type="compositionally biased region" description="Polar residues" evidence="5">
    <location>
        <begin position="83"/>
        <end position="92"/>
    </location>
</feature>
<keyword evidence="8" id="KW-1185">Reference proteome</keyword>
<feature type="region of interest" description="Disordered" evidence="5">
    <location>
        <begin position="361"/>
        <end position="384"/>
    </location>
</feature>
<dbReference type="Pfam" id="PF13639">
    <property type="entry name" value="zf-RING_2"/>
    <property type="match status" value="1"/>
</dbReference>
<feature type="region of interest" description="Disordered" evidence="5">
    <location>
        <begin position="1"/>
        <end position="26"/>
    </location>
</feature>
<keyword evidence="3" id="KW-0862">Zinc</keyword>
<dbReference type="SMART" id="SM00184">
    <property type="entry name" value="RING"/>
    <property type="match status" value="1"/>
</dbReference>
<dbReference type="InterPro" id="IPR058746">
    <property type="entry name" value="Znf_RING-type_Topors"/>
</dbReference>
<feature type="compositionally biased region" description="Low complexity" evidence="5">
    <location>
        <begin position="222"/>
        <end position="239"/>
    </location>
</feature>
<comment type="caution">
    <text evidence="7">The sequence shown here is derived from an EMBL/GenBank/DDBJ whole genome shotgun (WGS) entry which is preliminary data.</text>
</comment>
<evidence type="ECO:0000256" key="1">
    <source>
        <dbReference type="ARBA" id="ARBA00022723"/>
    </source>
</evidence>
<sequence length="636" mass="71115">MDDRSSASPPPLGDASTLLQTSTSRRNVVANQSLAARREAAQLDQDRGPNWDRVPRWRTSRSRPSLMLAYDHERRWETRETESFTAGESGRSSFFPPPWMRPALTGTQDVRERQLEALESSYNHPIAPPVRRGQVDPFHDRRFILDTPIGLSFARQQRSRPSRYMTEYGNEIDRGFRDSDDEVMCQDRRLAIELALHGSDESSSDDDDFLLDEGEAEANAVTVSLSHTSPPSSLDLSSDGRVTSESISTQSPASHSPAAEQEAEVSVPRQAAFKSERQLPIGKPKDCDDSTPLKTSGDEKTPTSCVICLEKPSQESLASIDGCEHLFCFDCIAHWAEHENSCPLCKNRFFKIVRLQQSKKRKMGDCKDTQNTKRVKQKDQRSDLQSSLDNVAGMFEFVRQSLAAARAQAGEPSSQRTREVATFHSRRVEYEEFRRSQFNRMRESPAGRATTNAPLFGFADPSSRRGMQMPSESLFEADNDDDEEDELEEDFFMSPSSYFQRLYRELESASAANRGRFIYNAANTAAAASARRRQQMERLRISEVDERLRARYSSASSAHARSGGIHSTASSTTAGGPARPSGQTSLRSSTNASAPATNPYISQMRYYNHSRVANANSGDTQNDQLSCSTATRTRTM</sequence>
<feature type="domain" description="RING-type" evidence="6">
    <location>
        <begin position="305"/>
        <end position="346"/>
    </location>
</feature>
<dbReference type="OrthoDB" id="1630758at2759"/>
<dbReference type="SUPFAM" id="SSF57850">
    <property type="entry name" value="RING/U-box"/>
    <property type="match status" value="1"/>
</dbReference>
<dbReference type="eggNOG" id="KOG0825">
    <property type="taxonomic scope" value="Eukaryota"/>
</dbReference>
<dbReference type="AlphaFoldDB" id="K0T744"/>
<dbReference type="EMBL" id="AGNL01003509">
    <property type="protein sequence ID" value="EJK74598.1"/>
    <property type="molecule type" value="Genomic_DNA"/>
</dbReference>
<feature type="compositionally biased region" description="Polar residues" evidence="5">
    <location>
        <begin position="17"/>
        <end position="26"/>
    </location>
</feature>
<name>K0T744_THAOC</name>
<feature type="region of interest" description="Disordered" evidence="5">
    <location>
        <begin position="441"/>
        <end position="468"/>
    </location>
</feature>
<evidence type="ECO:0000313" key="7">
    <source>
        <dbReference type="EMBL" id="EJK74598.1"/>
    </source>
</evidence>
<evidence type="ECO:0000259" key="6">
    <source>
        <dbReference type="PROSITE" id="PS50089"/>
    </source>
</evidence>
<reference evidence="7 8" key="1">
    <citation type="journal article" date="2012" name="Genome Biol.">
        <title>Genome and low-iron response of an oceanic diatom adapted to chronic iron limitation.</title>
        <authorList>
            <person name="Lommer M."/>
            <person name="Specht M."/>
            <person name="Roy A.S."/>
            <person name="Kraemer L."/>
            <person name="Andreson R."/>
            <person name="Gutowska M.A."/>
            <person name="Wolf J."/>
            <person name="Bergner S.V."/>
            <person name="Schilhabel M.B."/>
            <person name="Klostermeier U.C."/>
            <person name="Beiko R.G."/>
            <person name="Rosenstiel P."/>
            <person name="Hippler M."/>
            <person name="Laroche J."/>
        </authorList>
    </citation>
    <scope>NUCLEOTIDE SEQUENCE [LARGE SCALE GENOMIC DNA]</scope>
    <source>
        <strain evidence="7 8">CCMP1005</strain>
    </source>
</reference>
<dbReference type="GO" id="GO:0008270">
    <property type="term" value="F:zinc ion binding"/>
    <property type="evidence" value="ECO:0007669"/>
    <property type="project" value="UniProtKB-KW"/>
</dbReference>
<keyword evidence="2 4" id="KW-0863">Zinc-finger</keyword>
<organism evidence="7 8">
    <name type="scientific">Thalassiosira oceanica</name>
    <name type="common">Marine diatom</name>
    <dbReference type="NCBI Taxonomy" id="159749"/>
    <lineage>
        <taxon>Eukaryota</taxon>
        <taxon>Sar</taxon>
        <taxon>Stramenopiles</taxon>
        <taxon>Ochrophyta</taxon>
        <taxon>Bacillariophyta</taxon>
        <taxon>Coscinodiscophyceae</taxon>
        <taxon>Thalassiosirophycidae</taxon>
        <taxon>Thalassiosirales</taxon>
        <taxon>Thalassiosiraceae</taxon>
        <taxon>Thalassiosira</taxon>
    </lineage>
</organism>
<feature type="compositionally biased region" description="Basic and acidic residues" evidence="5">
    <location>
        <begin position="363"/>
        <end position="382"/>
    </location>
</feature>
<dbReference type="Proteomes" id="UP000266841">
    <property type="component" value="Unassembled WGS sequence"/>
</dbReference>
<feature type="region of interest" description="Disordered" evidence="5">
    <location>
        <begin position="552"/>
        <end position="597"/>
    </location>
</feature>
<gene>
    <name evidence="7" type="ORF">THAOC_03714</name>
</gene>
<feature type="compositionally biased region" description="Polar residues" evidence="5">
    <location>
        <begin position="240"/>
        <end position="254"/>
    </location>
</feature>
<feature type="compositionally biased region" description="Polar residues" evidence="5">
    <location>
        <begin position="581"/>
        <end position="597"/>
    </location>
</feature>
<dbReference type="PANTHER" id="PTHR47177:SF3">
    <property type="entry name" value="F18C1.6 PROTEIN"/>
    <property type="match status" value="1"/>
</dbReference>
<feature type="compositionally biased region" description="Polar residues" evidence="5">
    <location>
        <begin position="565"/>
        <end position="574"/>
    </location>
</feature>
<feature type="region of interest" description="Disordered" evidence="5">
    <location>
        <begin position="81"/>
        <end position="100"/>
    </location>
</feature>
<feature type="region of interest" description="Disordered" evidence="5">
    <location>
        <begin position="613"/>
        <end position="636"/>
    </location>
</feature>
<evidence type="ECO:0000256" key="3">
    <source>
        <dbReference type="ARBA" id="ARBA00022833"/>
    </source>
</evidence>
<dbReference type="PANTHER" id="PTHR47177">
    <property type="entry name" value="F18C1.6 PROTEIN"/>
    <property type="match status" value="1"/>
</dbReference>
<keyword evidence="1" id="KW-0479">Metal-binding</keyword>